<dbReference type="Proteomes" id="UP000828390">
    <property type="component" value="Unassembled WGS sequence"/>
</dbReference>
<gene>
    <name evidence="1" type="ORF">DPMN_003034</name>
</gene>
<protein>
    <submittedName>
        <fullName evidence="1">Uncharacterized protein</fullName>
    </submittedName>
</protein>
<reference evidence="1" key="2">
    <citation type="submission" date="2020-11" db="EMBL/GenBank/DDBJ databases">
        <authorList>
            <person name="McCartney M.A."/>
            <person name="Auch B."/>
            <person name="Kono T."/>
            <person name="Mallez S."/>
            <person name="Becker A."/>
            <person name="Gohl D.M."/>
            <person name="Silverstein K.A.T."/>
            <person name="Koren S."/>
            <person name="Bechman K.B."/>
            <person name="Herman A."/>
            <person name="Abrahante J.E."/>
            <person name="Garbe J."/>
        </authorList>
    </citation>
    <scope>NUCLEOTIDE SEQUENCE</scope>
    <source>
        <strain evidence="1">Duluth1</strain>
        <tissue evidence="1">Whole animal</tissue>
    </source>
</reference>
<comment type="caution">
    <text evidence="1">The sequence shown here is derived from an EMBL/GenBank/DDBJ whole genome shotgun (WGS) entry which is preliminary data.</text>
</comment>
<accession>A0A9D4RUF1</accession>
<sequence>MSMNKAPFSENLAELMNSSTTPYVTLQRMEFLAKYLIGANLGPSSSLSRGGRVYEAIWAPAAASAVGDRFMKHPELLNLTSTVDQHDLQQQPQPWTQVYEAIWALAAASAVGDRFMKQSGL</sequence>
<dbReference type="EMBL" id="JAIWYP010000001">
    <property type="protein sequence ID" value="KAH3879133.1"/>
    <property type="molecule type" value="Genomic_DNA"/>
</dbReference>
<keyword evidence="2" id="KW-1185">Reference proteome</keyword>
<evidence type="ECO:0000313" key="1">
    <source>
        <dbReference type="EMBL" id="KAH3879133.1"/>
    </source>
</evidence>
<proteinExistence type="predicted"/>
<dbReference type="AlphaFoldDB" id="A0A9D4RUF1"/>
<organism evidence="1 2">
    <name type="scientific">Dreissena polymorpha</name>
    <name type="common">Zebra mussel</name>
    <name type="synonym">Mytilus polymorpha</name>
    <dbReference type="NCBI Taxonomy" id="45954"/>
    <lineage>
        <taxon>Eukaryota</taxon>
        <taxon>Metazoa</taxon>
        <taxon>Spiralia</taxon>
        <taxon>Lophotrochozoa</taxon>
        <taxon>Mollusca</taxon>
        <taxon>Bivalvia</taxon>
        <taxon>Autobranchia</taxon>
        <taxon>Heteroconchia</taxon>
        <taxon>Euheterodonta</taxon>
        <taxon>Imparidentia</taxon>
        <taxon>Neoheterodontei</taxon>
        <taxon>Myida</taxon>
        <taxon>Dreissenoidea</taxon>
        <taxon>Dreissenidae</taxon>
        <taxon>Dreissena</taxon>
    </lineage>
</organism>
<name>A0A9D4RUF1_DREPO</name>
<reference evidence="1" key="1">
    <citation type="journal article" date="2019" name="bioRxiv">
        <title>The Genome of the Zebra Mussel, Dreissena polymorpha: A Resource for Invasive Species Research.</title>
        <authorList>
            <person name="McCartney M.A."/>
            <person name="Auch B."/>
            <person name="Kono T."/>
            <person name="Mallez S."/>
            <person name="Zhang Y."/>
            <person name="Obille A."/>
            <person name="Becker A."/>
            <person name="Abrahante J.E."/>
            <person name="Garbe J."/>
            <person name="Badalamenti J.P."/>
            <person name="Herman A."/>
            <person name="Mangelson H."/>
            <person name="Liachko I."/>
            <person name="Sullivan S."/>
            <person name="Sone E.D."/>
            <person name="Koren S."/>
            <person name="Silverstein K.A.T."/>
            <person name="Beckman K.B."/>
            <person name="Gohl D.M."/>
        </authorList>
    </citation>
    <scope>NUCLEOTIDE SEQUENCE</scope>
    <source>
        <strain evidence="1">Duluth1</strain>
        <tissue evidence="1">Whole animal</tissue>
    </source>
</reference>
<evidence type="ECO:0000313" key="2">
    <source>
        <dbReference type="Proteomes" id="UP000828390"/>
    </source>
</evidence>